<organism evidence="2 3">
    <name type="scientific">Taxus chinensis</name>
    <name type="common">Chinese yew</name>
    <name type="synonym">Taxus wallichiana var. chinensis</name>
    <dbReference type="NCBI Taxonomy" id="29808"/>
    <lineage>
        <taxon>Eukaryota</taxon>
        <taxon>Viridiplantae</taxon>
        <taxon>Streptophyta</taxon>
        <taxon>Embryophyta</taxon>
        <taxon>Tracheophyta</taxon>
        <taxon>Spermatophyta</taxon>
        <taxon>Pinopsida</taxon>
        <taxon>Pinidae</taxon>
        <taxon>Conifers II</taxon>
        <taxon>Cupressales</taxon>
        <taxon>Taxaceae</taxon>
        <taxon>Taxus</taxon>
    </lineage>
</organism>
<proteinExistence type="predicted"/>
<sequence>RRMRISHHLINKATWLNNQGKDLVQALEDDKEVDMIGNLLKYKRGGKSMPVEEIKDPGTRVATRLLQSCGKILVLSLEADELHFSLKPWCCRWKSDESHFSLAAVAGELDEGIWRWQRCSDSGLKLVSGGGSNKAHRLIGGRERSLQYAQRSPLKVFEVEDHPEETEKSESDEEGRREKSGHEGDEEVEQPHPSIGKRPIQKLKVETDEDEDPKLYPNLTERSMR</sequence>
<feature type="non-terminal residue" evidence="2">
    <location>
        <position position="225"/>
    </location>
</feature>
<name>A0AA38CFX8_TAXCH</name>
<dbReference type="EMBL" id="JAHRHJ020000010">
    <property type="protein sequence ID" value="KAH9296899.1"/>
    <property type="molecule type" value="Genomic_DNA"/>
</dbReference>
<feature type="non-terminal residue" evidence="2">
    <location>
        <position position="1"/>
    </location>
</feature>
<keyword evidence="3" id="KW-1185">Reference proteome</keyword>
<reference evidence="2 3" key="1">
    <citation type="journal article" date="2021" name="Nat. Plants">
        <title>The Taxus genome provides insights into paclitaxel biosynthesis.</title>
        <authorList>
            <person name="Xiong X."/>
            <person name="Gou J."/>
            <person name="Liao Q."/>
            <person name="Li Y."/>
            <person name="Zhou Q."/>
            <person name="Bi G."/>
            <person name="Li C."/>
            <person name="Du R."/>
            <person name="Wang X."/>
            <person name="Sun T."/>
            <person name="Guo L."/>
            <person name="Liang H."/>
            <person name="Lu P."/>
            <person name="Wu Y."/>
            <person name="Zhang Z."/>
            <person name="Ro D.K."/>
            <person name="Shang Y."/>
            <person name="Huang S."/>
            <person name="Yan J."/>
        </authorList>
    </citation>
    <scope>NUCLEOTIDE SEQUENCE [LARGE SCALE GENOMIC DNA]</scope>
    <source>
        <strain evidence="2">Ta-2019</strain>
    </source>
</reference>
<evidence type="ECO:0000313" key="2">
    <source>
        <dbReference type="EMBL" id="KAH9296899.1"/>
    </source>
</evidence>
<gene>
    <name evidence="2" type="ORF">KI387_028581</name>
</gene>
<accession>A0AA38CFX8</accession>
<feature type="region of interest" description="Disordered" evidence="1">
    <location>
        <begin position="153"/>
        <end position="225"/>
    </location>
</feature>
<comment type="caution">
    <text evidence="2">The sequence shown here is derived from an EMBL/GenBank/DDBJ whole genome shotgun (WGS) entry which is preliminary data.</text>
</comment>
<evidence type="ECO:0000256" key="1">
    <source>
        <dbReference type="SAM" id="MobiDB-lite"/>
    </source>
</evidence>
<dbReference type="AlphaFoldDB" id="A0AA38CFX8"/>
<evidence type="ECO:0000313" key="3">
    <source>
        <dbReference type="Proteomes" id="UP000824469"/>
    </source>
</evidence>
<dbReference type="Proteomes" id="UP000824469">
    <property type="component" value="Unassembled WGS sequence"/>
</dbReference>
<protein>
    <submittedName>
        <fullName evidence="2">Uncharacterized protein</fullName>
    </submittedName>
</protein>
<feature type="compositionally biased region" description="Basic and acidic residues" evidence="1">
    <location>
        <begin position="157"/>
        <end position="183"/>
    </location>
</feature>